<evidence type="ECO:0000259" key="2">
    <source>
        <dbReference type="Pfam" id="PF13439"/>
    </source>
</evidence>
<dbReference type="PANTHER" id="PTHR12526:SF630">
    <property type="entry name" value="GLYCOSYLTRANSFERASE"/>
    <property type="match status" value="1"/>
</dbReference>
<dbReference type="AlphaFoldDB" id="A0A4S4ATX7"/>
<dbReference type="SUPFAM" id="SSF53756">
    <property type="entry name" value="UDP-Glycosyltransferase/glycogen phosphorylase"/>
    <property type="match status" value="1"/>
</dbReference>
<evidence type="ECO:0000259" key="1">
    <source>
        <dbReference type="Pfam" id="PF00534"/>
    </source>
</evidence>
<evidence type="ECO:0000313" key="4">
    <source>
        <dbReference type="Proteomes" id="UP000308430"/>
    </source>
</evidence>
<dbReference type="Gene3D" id="3.40.50.2000">
    <property type="entry name" value="Glycogen Phosphorylase B"/>
    <property type="match status" value="2"/>
</dbReference>
<dbReference type="EMBL" id="SSOC01000006">
    <property type="protein sequence ID" value="THF63200.1"/>
    <property type="molecule type" value="Genomic_DNA"/>
</dbReference>
<proteinExistence type="predicted"/>
<organism evidence="3 4">
    <name type="scientific">Pseudothauera nasutitermitis</name>
    <dbReference type="NCBI Taxonomy" id="2565930"/>
    <lineage>
        <taxon>Bacteria</taxon>
        <taxon>Pseudomonadati</taxon>
        <taxon>Pseudomonadota</taxon>
        <taxon>Betaproteobacteria</taxon>
        <taxon>Rhodocyclales</taxon>
        <taxon>Zoogloeaceae</taxon>
        <taxon>Pseudothauera</taxon>
    </lineage>
</organism>
<gene>
    <name evidence="3" type="ORF">E6C76_17960</name>
</gene>
<dbReference type="Pfam" id="PF13439">
    <property type="entry name" value="Glyco_transf_4"/>
    <property type="match status" value="1"/>
</dbReference>
<dbReference type="CDD" id="cd03811">
    <property type="entry name" value="GT4_GT28_WabH-like"/>
    <property type="match status" value="1"/>
</dbReference>
<keyword evidence="4" id="KW-1185">Reference proteome</keyword>
<dbReference type="OrthoDB" id="9177777at2"/>
<comment type="caution">
    <text evidence="3">The sequence shown here is derived from an EMBL/GenBank/DDBJ whole genome shotgun (WGS) entry which is preliminary data.</text>
</comment>
<evidence type="ECO:0000313" key="3">
    <source>
        <dbReference type="EMBL" id="THF63200.1"/>
    </source>
</evidence>
<sequence>MRRLKILLLQPDYHENSHNWSDLVEQIVQAFDPVRYEMVTAFLHGHPDPGDPETRASRAVYFDFPPDWSRGLRLRMGARLREFLAEEKFDVVICNRYKPVNMLMGLSLKLEIPLCIGISHSLGEYDRVWRRFRFRRLVRPNWRFVGVSDAVKDYLIGLNCGFSADNTVAIQNAIDIDRAVSEQFSREEARERLGLPAHARIVGAAGRLVAVKAYDVLIRAFASVAEDYPDALLAIAGEGKKRGELEALIVELNLQERVRLLGFIAGVKRYTKAFDIWTMPSYKEGLGLALLEGMAGGLPVIASDVPAMRALVEGARGRLVRPGNVDDLAAALDAYLRMSDDELRTAGELSFRYVSAAHPIDRYRSQYRALVEEGLGPAERGSL</sequence>
<protein>
    <submittedName>
        <fullName evidence="3">Glycosyltransferase</fullName>
    </submittedName>
</protein>
<name>A0A4S4ATX7_9RHOO</name>
<dbReference type="GO" id="GO:0016757">
    <property type="term" value="F:glycosyltransferase activity"/>
    <property type="evidence" value="ECO:0007669"/>
    <property type="project" value="InterPro"/>
</dbReference>
<dbReference type="InterPro" id="IPR028098">
    <property type="entry name" value="Glyco_trans_4-like_N"/>
</dbReference>
<dbReference type="PANTHER" id="PTHR12526">
    <property type="entry name" value="GLYCOSYLTRANSFERASE"/>
    <property type="match status" value="1"/>
</dbReference>
<dbReference type="InterPro" id="IPR001296">
    <property type="entry name" value="Glyco_trans_1"/>
</dbReference>
<feature type="domain" description="Glycosyl transferase family 1" evidence="1">
    <location>
        <begin position="186"/>
        <end position="342"/>
    </location>
</feature>
<dbReference type="Pfam" id="PF00534">
    <property type="entry name" value="Glycos_transf_1"/>
    <property type="match status" value="1"/>
</dbReference>
<feature type="domain" description="Glycosyltransferase subfamily 4-like N-terminal" evidence="2">
    <location>
        <begin position="40"/>
        <end position="178"/>
    </location>
</feature>
<accession>A0A4S4ATX7</accession>
<reference evidence="3 4" key="1">
    <citation type="submission" date="2019-04" db="EMBL/GenBank/DDBJ databases">
        <title>Azoarcus nasutitermitis sp. nov. isolated from termite nest.</title>
        <authorList>
            <person name="Lin S.-Y."/>
            <person name="Hameed A."/>
            <person name="Hsu Y.-H."/>
            <person name="Young C.-C."/>
        </authorList>
    </citation>
    <scope>NUCLEOTIDE SEQUENCE [LARGE SCALE GENOMIC DNA]</scope>
    <source>
        <strain evidence="3 4">CC-YHH838</strain>
    </source>
</reference>
<dbReference type="Proteomes" id="UP000308430">
    <property type="component" value="Unassembled WGS sequence"/>
</dbReference>
<keyword evidence="3" id="KW-0808">Transferase</keyword>